<dbReference type="Proteomes" id="UP001528912">
    <property type="component" value="Unassembled WGS sequence"/>
</dbReference>
<name>A0ABT6C4K0_9MICO</name>
<proteinExistence type="predicted"/>
<evidence type="ECO:0000313" key="1">
    <source>
        <dbReference type="EMBL" id="MDF8262974.1"/>
    </source>
</evidence>
<sequence length="229" mass="23968">MTPDAVLLQMLRTDPARPRVTYYDDAEGPTQGERIELSAKVLANWVAKAGNLLQDELDAGPGTVVGLDLPAEHWRTLYWALAAWAVGATVSTTTAGADVAVTSDPGAEGADVVVTLAALARRSPEPVPAGAVDEASELATYGDRLAAYQEPAPSDAALRTPSGDTTYESLVAIGSGTAGRRAHVSGDLEHVLRETLATWADDGSVVLVRDADQARLPERLAAEGVTDRI</sequence>
<dbReference type="EMBL" id="JAROAV010000008">
    <property type="protein sequence ID" value="MDF8262974.1"/>
    <property type="molecule type" value="Genomic_DNA"/>
</dbReference>
<dbReference type="RefSeq" id="WP_277190791.1">
    <property type="nucleotide sequence ID" value="NZ_JAROAV010000008.1"/>
</dbReference>
<comment type="caution">
    <text evidence="1">The sequence shown here is derived from an EMBL/GenBank/DDBJ whole genome shotgun (WGS) entry which is preliminary data.</text>
</comment>
<reference evidence="1 2" key="1">
    <citation type="submission" date="2023-03" db="EMBL/GenBank/DDBJ databases">
        <title>YIM 133296 draft genome.</title>
        <authorList>
            <person name="Xiong L."/>
        </authorList>
    </citation>
    <scope>NUCLEOTIDE SEQUENCE [LARGE SCALE GENOMIC DNA]</scope>
    <source>
        <strain evidence="1 2">YIM 133296</strain>
    </source>
</reference>
<dbReference type="SUPFAM" id="SSF56801">
    <property type="entry name" value="Acetyl-CoA synthetase-like"/>
    <property type="match status" value="1"/>
</dbReference>
<gene>
    <name evidence="1" type="ORF">P4R38_01790</name>
</gene>
<keyword evidence="2" id="KW-1185">Reference proteome</keyword>
<organism evidence="1 2">
    <name type="scientific">Luteipulveratus flavus</name>
    <dbReference type="NCBI Taxonomy" id="3031728"/>
    <lineage>
        <taxon>Bacteria</taxon>
        <taxon>Bacillati</taxon>
        <taxon>Actinomycetota</taxon>
        <taxon>Actinomycetes</taxon>
        <taxon>Micrococcales</taxon>
        <taxon>Dermacoccaceae</taxon>
        <taxon>Luteipulveratus</taxon>
    </lineage>
</organism>
<evidence type="ECO:0000313" key="2">
    <source>
        <dbReference type="Proteomes" id="UP001528912"/>
    </source>
</evidence>
<protein>
    <submittedName>
        <fullName evidence="1">TIGR03089 family protein</fullName>
    </submittedName>
</protein>
<dbReference type="NCBIfam" id="TIGR03089">
    <property type="entry name" value="TIGR03089 family protein"/>
    <property type="match status" value="1"/>
</dbReference>
<dbReference type="InterPro" id="IPR017523">
    <property type="entry name" value="Rv3268"/>
</dbReference>
<accession>A0ABT6C4K0</accession>